<reference evidence="2" key="1">
    <citation type="journal article" date="2022" name="bioRxiv">
        <title>Sequencing and chromosome-scale assembly of the giantPleurodeles waltlgenome.</title>
        <authorList>
            <person name="Brown T."/>
            <person name="Elewa A."/>
            <person name="Iarovenko S."/>
            <person name="Subramanian E."/>
            <person name="Araus A.J."/>
            <person name="Petzold A."/>
            <person name="Susuki M."/>
            <person name="Suzuki K.-i.T."/>
            <person name="Hayashi T."/>
            <person name="Toyoda A."/>
            <person name="Oliveira C."/>
            <person name="Osipova E."/>
            <person name="Leigh N.D."/>
            <person name="Simon A."/>
            <person name="Yun M.H."/>
        </authorList>
    </citation>
    <scope>NUCLEOTIDE SEQUENCE</scope>
    <source>
        <strain evidence="2">20211129_DDA</strain>
        <tissue evidence="2">Liver</tissue>
    </source>
</reference>
<organism evidence="2 3">
    <name type="scientific">Pleurodeles waltl</name>
    <name type="common">Iberian ribbed newt</name>
    <dbReference type="NCBI Taxonomy" id="8319"/>
    <lineage>
        <taxon>Eukaryota</taxon>
        <taxon>Metazoa</taxon>
        <taxon>Chordata</taxon>
        <taxon>Craniata</taxon>
        <taxon>Vertebrata</taxon>
        <taxon>Euteleostomi</taxon>
        <taxon>Amphibia</taxon>
        <taxon>Batrachia</taxon>
        <taxon>Caudata</taxon>
        <taxon>Salamandroidea</taxon>
        <taxon>Salamandridae</taxon>
        <taxon>Pleurodelinae</taxon>
        <taxon>Pleurodeles</taxon>
    </lineage>
</organism>
<accession>A0AAV7P2G1</accession>
<dbReference type="Proteomes" id="UP001066276">
    <property type="component" value="Chromosome 8"/>
</dbReference>
<gene>
    <name evidence="2" type="ORF">NDU88_008018</name>
</gene>
<feature type="region of interest" description="Disordered" evidence="1">
    <location>
        <begin position="1"/>
        <end position="22"/>
    </location>
</feature>
<evidence type="ECO:0000313" key="3">
    <source>
        <dbReference type="Proteomes" id="UP001066276"/>
    </source>
</evidence>
<dbReference type="EMBL" id="JANPWB010000012">
    <property type="protein sequence ID" value="KAJ1119833.1"/>
    <property type="molecule type" value="Genomic_DNA"/>
</dbReference>
<name>A0AAV7P2G1_PLEWA</name>
<sequence>MAVSEVAPGTGPTDPDPPTQSEPTLTDIMMAIQGVKDTYESEVNTVTMEVNLMRADLKKVTEKLTVGESQILGLQSVTKHLEDQVKKLTKQTTVLTARLEDQEGRARRNNIRILRVPKGAEGYSVDLFVEDLITNKLQPKRL</sequence>
<proteinExistence type="predicted"/>
<protein>
    <submittedName>
        <fullName evidence="2">Uncharacterized protein</fullName>
    </submittedName>
</protein>
<evidence type="ECO:0000313" key="2">
    <source>
        <dbReference type="EMBL" id="KAJ1119833.1"/>
    </source>
</evidence>
<dbReference type="AlphaFoldDB" id="A0AAV7P2G1"/>
<evidence type="ECO:0000256" key="1">
    <source>
        <dbReference type="SAM" id="MobiDB-lite"/>
    </source>
</evidence>
<keyword evidence="3" id="KW-1185">Reference proteome</keyword>
<comment type="caution">
    <text evidence="2">The sequence shown here is derived from an EMBL/GenBank/DDBJ whole genome shotgun (WGS) entry which is preliminary data.</text>
</comment>